<organism evidence="3 4">
    <name type="scientific">Micromonospora orduensis</name>
    <dbReference type="NCBI Taxonomy" id="1420891"/>
    <lineage>
        <taxon>Bacteria</taxon>
        <taxon>Bacillati</taxon>
        <taxon>Actinomycetota</taxon>
        <taxon>Actinomycetes</taxon>
        <taxon>Micromonosporales</taxon>
        <taxon>Micromonosporaceae</taxon>
        <taxon>Micromonospora</taxon>
    </lineage>
</organism>
<reference evidence="3 4" key="1">
    <citation type="submission" date="2019-06" db="EMBL/GenBank/DDBJ databases">
        <title>Micromonospora ordensis sp. nov., isolated from deep marine sediment.</title>
        <authorList>
            <person name="Veyisoglu A."/>
            <person name="Carro L."/>
            <person name="Klenk H.-P."/>
            <person name="Sahin N."/>
        </authorList>
    </citation>
    <scope>NUCLEOTIDE SEQUENCE [LARGE SCALE GENOMIC DNA]</scope>
    <source>
        <strain evidence="3 4">S2509</strain>
    </source>
</reference>
<comment type="caution">
    <text evidence="3">The sequence shown here is derived from an EMBL/GenBank/DDBJ whole genome shotgun (WGS) entry which is preliminary data.</text>
</comment>
<accession>A0A5C4QYN9</accession>
<feature type="domain" description="CBS" evidence="2">
    <location>
        <begin position="1"/>
        <end position="46"/>
    </location>
</feature>
<keyword evidence="1" id="KW-0129">CBS domain</keyword>
<dbReference type="EMBL" id="VDFY01000086">
    <property type="protein sequence ID" value="TNH31122.1"/>
    <property type="molecule type" value="Genomic_DNA"/>
</dbReference>
<evidence type="ECO:0000313" key="4">
    <source>
        <dbReference type="Proteomes" id="UP000306145"/>
    </source>
</evidence>
<dbReference type="RefSeq" id="WP_139582857.1">
    <property type="nucleotide sequence ID" value="NZ_VDFY01000086.1"/>
</dbReference>
<dbReference type="Proteomes" id="UP000306145">
    <property type="component" value="Unassembled WGS sequence"/>
</dbReference>
<dbReference type="OrthoDB" id="3218170at2"/>
<dbReference type="PROSITE" id="PS51371">
    <property type="entry name" value="CBS"/>
    <property type="match status" value="1"/>
</dbReference>
<evidence type="ECO:0000259" key="2">
    <source>
        <dbReference type="PROSITE" id="PS51371"/>
    </source>
</evidence>
<sequence>MSTEARVIDAARLMRAGGVEAVAIVDADGNPVGIVTGSDLIALLAR</sequence>
<evidence type="ECO:0000313" key="3">
    <source>
        <dbReference type="EMBL" id="TNH31122.1"/>
    </source>
</evidence>
<name>A0A5C4QYN9_9ACTN</name>
<dbReference type="Gene3D" id="3.10.580.10">
    <property type="entry name" value="CBS-domain"/>
    <property type="match status" value="1"/>
</dbReference>
<dbReference type="SMART" id="SM00116">
    <property type="entry name" value="CBS"/>
    <property type="match status" value="1"/>
</dbReference>
<dbReference type="AlphaFoldDB" id="A0A5C4QYN9"/>
<gene>
    <name evidence="3" type="ORF">FHG89_03950</name>
</gene>
<keyword evidence="4" id="KW-1185">Reference proteome</keyword>
<dbReference type="InterPro" id="IPR046342">
    <property type="entry name" value="CBS_dom_sf"/>
</dbReference>
<protein>
    <submittedName>
        <fullName evidence="3">CBS domain-containing protein</fullName>
    </submittedName>
</protein>
<dbReference type="InterPro" id="IPR000644">
    <property type="entry name" value="CBS_dom"/>
</dbReference>
<evidence type="ECO:0000256" key="1">
    <source>
        <dbReference type="PROSITE-ProRule" id="PRU00703"/>
    </source>
</evidence>
<dbReference type="SUPFAM" id="SSF54631">
    <property type="entry name" value="CBS-domain pair"/>
    <property type="match status" value="1"/>
</dbReference>
<proteinExistence type="predicted"/>
<dbReference type="Pfam" id="PF00571">
    <property type="entry name" value="CBS"/>
    <property type="match status" value="1"/>
</dbReference>